<comment type="caution">
    <text evidence="2">The sequence shown here is derived from an EMBL/GenBank/DDBJ whole genome shotgun (WGS) entry which is preliminary data.</text>
</comment>
<evidence type="ECO:0000313" key="2">
    <source>
        <dbReference type="EMBL" id="KAF5346883.1"/>
    </source>
</evidence>
<organism evidence="2 3">
    <name type="scientific">Leucocoprinus leucothites</name>
    <dbReference type="NCBI Taxonomy" id="201217"/>
    <lineage>
        <taxon>Eukaryota</taxon>
        <taxon>Fungi</taxon>
        <taxon>Dikarya</taxon>
        <taxon>Basidiomycota</taxon>
        <taxon>Agaricomycotina</taxon>
        <taxon>Agaricomycetes</taxon>
        <taxon>Agaricomycetidae</taxon>
        <taxon>Agaricales</taxon>
        <taxon>Agaricineae</taxon>
        <taxon>Agaricaceae</taxon>
        <taxon>Leucocoprinus</taxon>
    </lineage>
</organism>
<keyword evidence="3" id="KW-1185">Reference proteome</keyword>
<dbReference type="Pfam" id="PF14223">
    <property type="entry name" value="Retrotran_gag_2"/>
    <property type="match status" value="1"/>
</dbReference>
<sequence>MVFLSCTSVSFYDSEMWKFWIGTVLRLRGLMGIVDSTDKRPKPVRNADVIENQSAIDTWDCRDMEAKAQLTLTLKDEPLSGIIHSSMAADVWDKLNRRYEGKGQNTVAYLIKEIFCATLSDEMPMEPQLNDMRHKAYILKMLGEPISDSVVTHAMLLSLPDSYSTLCTILNSSPATIAGSSLSTDTVITQVLTEEKNAKLGNSQVAFIAHSKGKGKLSHKPNSDGDKKKGLKCNYSTLSHTA</sequence>
<feature type="region of interest" description="Disordered" evidence="1">
    <location>
        <begin position="211"/>
        <end position="242"/>
    </location>
</feature>
<dbReference type="OrthoDB" id="7691805at2759"/>
<dbReference type="Proteomes" id="UP000559027">
    <property type="component" value="Unassembled WGS sequence"/>
</dbReference>
<evidence type="ECO:0000256" key="1">
    <source>
        <dbReference type="SAM" id="MobiDB-lite"/>
    </source>
</evidence>
<dbReference type="AlphaFoldDB" id="A0A8H5CTP9"/>
<evidence type="ECO:0000313" key="3">
    <source>
        <dbReference type="Proteomes" id="UP000559027"/>
    </source>
</evidence>
<gene>
    <name evidence="2" type="ORF">D9756_010593</name>
</gene>
<proteinExistence type="predicted"/>
<reference evidence="2 3" key="1">
    <citation type="journal article" date="2020" name="ISME J.">
        <title>Uncovering the hidden diversity of litter-decomposition mechanisms in mushroom-forming fungi.</title>
        <authorList>
            <person name="Floudas D."/>
            <person name="Bentzer J."/>
            <person name="Ahren D."/>
            <person name="Johansson T."/>
            <person name="Persson P."/>
            <person name="Tunlid A."/>
        </authorList>
    </citation>
    <scope>NUCLEOTIDE SEQUENCE [LARGE SCALE GENOMIC DNA]</scope>
    <source>
        <strain evidence="2 3">CBS 146.42</strain>
    </source>
</reference>
<protein>
    <submittedName>
        <fullName evidence="2">Uncharacterized protein</fullName>
    </submittedName>
</protein>
<accession>A0A8H5CTP9</accession>
<dbReference type="EMBL" id="JAACJO010000029">
    <property type="protein sequence ID" value="KAF5346883.1"/>
    <property type="molecule type" value="Genomic_DNA"/>
</dbReference>
<name>A0A8H5CTP9_9AGAR</name>